<organism evidence="1">
    <name type="scientific">Gaeavirus sp</name>
    <dbReference type="NCBI Taxonomy" id="2487767"/>
    <lineage>
        <taxon>Viruses</taxon>
        <taxon>Varidnaviria</taxon>
        <taxon>Bamfordvirae</taxon>
        <taxon>Nucleocytoviricota</taxon>
        <taxon>Megaviricetes</taxon>
        <taxon>Imitervirales</taxon>
        <taxon>Mimiviridae</taxon>
        <taxon>Klosneuvirinae</taxon>
    </lineage>
</organism>
<dbReference type="EMBL" id="MK072199">
    <property type="protein sequence ID" value="AYV79898.1"/>
    <property type="molecule type" value="Genomic_DNA"/>
</dbReference>
<gene>
    <name evidence="1" type="ORF">Gaeavirus1_35</name>
</gene>
<name>A0A3G4ZYA7_9VIRU</name>
<protein>
    <submittedName>
        <fullName evidence="1">Uncharacterized protein</fullName>
    </submittedName>
</protein>
<proteinExistence type="predicted"/>
<sequence length="380" mass="45222">MLIRITRRLLLPATIIPITIDDFKKCEYDANSFTYDKEYHSLRIAMSSDKRTALTECLKHQHDIAKMKIDDNIRLISINSCNLEKETNFDIIFAIQVCTTKKYNGKDVDKLAINNYITKFISKHKYSDSSLFYKYYNCVNNLINLRDIIDVLKIYKQRIIDDLNSINNSFIQTYKIDNDILYEIFHKHKDLFPIDALNYINKQHKLYHELINYTAENLKSDDTSFLQKYYDTIPTKLILRKTNNTALIKKLLNDDTKTSNLLSESQFASYDKNKYAKKSTHKYVRRYDPTETYEHTSYTQADIDNYLDYNTNNDPTVSTIITYKYKNSSFKWDWYRNRITLFMEATQTENTVILEELQRLYINTKPNGLTEKPDDYYCDR</sequence>
<evidence type="ECO:0000313" key="1">
    <source>
        <dbReference type="EMBL" id="AYV79898.1"/>
    </source>
</evidence>
<accession>A0A3G4ZYA7</accession>
<reference evidence="1" key="1">
    <citation type="submission" date="2018-10" db="EMBL/GenBank/DDBJ databases">
        <title>Hidden diversity of soil giant viruses.</title>
        <authorList>
            <person name="Schulz F."/>
            <person name="Alteio L."/>
            <person name="Goudeau D."/>
            <person name="Ryan E.M."/>
            <person name="Malmstrom R.R."/>
            <person name="Blanchard J."/>
            <person name="Woyke T."/>
        </authorList>
    </citation>
    <scope>NUCLEOTIDE SEQUENCE</scope>
    <source>
        <strain evidence="1">GAV1</strain>
    </source>
</reference>